<protein>
    <submittedName>
        <fullName evidence="2">Uncharacterized protein DUF1842</fullName>
    </submittedName>
</protein>
<reference evidence="2 3" key="1">
    <citation type="submission" date="2019-06" db="EMBL/GenBank/DDBJ databases">
        <title>Genomic Encyclopedia of Type Strains, Phase IV (KMG-V): Genome sequencing to study the core and pangenomes of soil and plant-associated prokaryotes.</title>
        <authorList>
            <person name="Whitman W."/>
        </authorList>
    </citation>
    <scope>NUCLEOTIDE SEQUENCE [LARGE SCALE GENOMIC DNA]</scope>
    <source>
        <strain evidence="2 3">BR 12005</strain>
    </source>
</reference>
<dbReference type="EMBL" id="VITV01000003">
    <property type="protein sequence ID" value="TWB77709.1"/>
    <property type="molecule type" value="Genomic_DNA"/>
</dbReference>
<evidence type="ECO:0000313" key="3">
    <source>
        <dbReference type="Proteomes" id="UP000320516"/>
    </source>
</evidence>
<evidence type="ECO:0000259" key="1">
    <source>
        <dbReference type="Pfam" id="PF08896"/>
    </source>
</evidence>
<proteinExistence type="predicted"/>
<evidence type="ECO:0000313" key="2">
    <source>
        <dbReference type="EMBL" id="TWB77709.1"/>
    </source>
</evidence>
<comment type="caution">
    <text evidence="2">The sequence shown here is derived from an EMBL/GenBank/DDBJ whole genome shotgun (WGS) entry which is preliminary data.</text>
</comment>
<dbReference type="InterPro" id="IPR014992">
    <property type="entry name" value="DUF1842"/>
</dbReference>
<name>A0A560K3Y6_9PROT</name>
<organism evidence="2 3">
    <name type="scientific">Nitrospirillum amazonense</name>
    <dbReference type="NCBI Taxonomy" id="28077"/>
    <lineage>
        <taxon>Bacteria</taxon>
        <taxon>Pseudomonadati</taxon>
        <taxon>Pseudomonadota</taxon>
        <taxon>Alphaproteobacteria</taxon>
        <taxon>Rhodospirillales</taxon>
        <taxon>Azospirillaceae</taxon>
        <taxon>Nitrospirillum</taxon>
    </lineage>
</organism>
<dbReference type="Proteomes" id="UP000320516">
    <property type="component" value="Unassembled WGS sequence"/>
</dbReference>
<sequence length="143" mass="15429">MSKAETKYALFPLHLQSSGGPGAPTDDLRLLLDPFKNEVTGSSVVTQATNPVVRVASHVTGDLIHQTVTGPGSTIRIDLTGWPEINWPPHAGIGPVIPENYRAILVVDTNYTAGVIRYEYRTDLTGPWHVVEQPVHIVKAAAA</sequence>
<gene>
    <name evidence="2" type="ORF">FBZ87_103528</name>
</gene>
<feature type="domain" description="DUF1842" evidence="1">
    <location>
        <begin position="19"/>
        <end position="122"/>
    </location>
</feature>
<dbReference type="AlphaFoldDB" id="A0A560K3Y6"/>
<accession>A0A560K3Y6</accession>
<dbReference type="RefSeq" id="WP_145610281.1">
    <property type="nucleotide sequence ID" value="NZ_VITV01000003.1"/>
</dbReference>
<dbReference type="Pfam" id="PF08896">
    <property type="entry name" value="DUF1842"/>
    <property type="match status" value="1"/>
</dbReference>